<dbReference type="RefSeq" id="WP_194109787.1">
    <property type="nucleotide sequence ID" value="NZ_JADFFL010000001.1"/>
</dbReference>
<dbReference type="Proteomes" id="UP000622475">
    <property type="component" value="Unassembled WGS sequence"/>
</dbReference>
<name>A0A929PVY7_9SPHI</name>
<reference evidence="1" key="1">
    <citation type="submission" date="2020-10" db="EMBL/GenBank/DDBJ databases">
        <title>Mucilaginibacter mali sp. nov., isolated from rhizosphere soil of apple orchard.</title>
        <authorList>
            <person name="Lee J.-S."/>
            <person name="Kim H.S."/>
            <person name="Kim J.-S."/>
        </authorList>
    </citation>
    <scope>NUCLEOTIDE SEQUENCE</scope>
    <source>
        <strain evidence="1">KCTC 22746</strain>
    </source>
</reference>
<evidence type="ECO:0000313" key="1">
    <source>
        <dbReference type="EMBL" id="MBE9660592.1"/>
    </source>
</evidence>
<dbReference type="EMBL" id="JADFFL010000001">
    <property type="protein sequence ID" value="MBE9660592.1"/>
    <property type="molecule type" value="Genomic_DNA"/>
</dbReference>
<comment type="caution">
    <text evidence="1">The sequence shown here is derived from an EMBL/GenBank/DDBJ whole genome shotgun (WGS) entry which is preliminary data.</text>
</comment>
<protein>
    <submittedName>
        <fullName evidence="1">Uncharacterized protein</fullName>
    </submittedName>
</protein>
<keyword evidence="2" id="KW-1185">Reference proteome</keyword>
<proteinExistence type="predicted"/>
<sequence>MAELYGFTLPINSLFKKELIGDYVDLDKFTVHQFGRHANNHIEGTEAYKLFFDYFDEGEEDEAQVFLNINLVGHRIEIREKDVEYRKPLLALLSAGKP</sequence>
<organism evidence="1 2">
    <name type="scientific">Mucilaginibacter myungsuensis</name>
    <dbReference type="NCBI Taxonomy" id="649104"/>
    <lineage>
        <taxon>Bacteria</taxon>
        <taxon>Pseudomonadati</taxon>
        <taxon>Bacteroidota</taxon>
        <taxon>Sphingobacteriia</taxon>
        <taxon>Sphingobacteriales</taxon>
        <taxon>Sphingobacteriaceae</taxon>
        <taxon>Mucilaginibacter</taxon>
    </lineage>
</organism>
<dbReference type="AlphaFoldDB" id="A0A929PVY7"/>
<evidence type="ECO:0000313" key="2">
    <source>
        <dbReference type="Proteomes" id="UP000622475"/>
    </source>
</evidence>
<gene>
    <name evidence="1" type="ORF">IRJ16_01740</name>
</gene>
<accession>A0A929PVY7</accession>